<dbReference type="PANTHER" id="PTHR43158:SF2">
    <property type="entry name" value="SKFA PEPTIDE EXPORT ATP-BINDING PROTEIN SKFE"/>
    <property type="match status" value="1"/>
</dbReference>
<dbReference type="InterPro" id="IPR003593">
    <property type="entry name" value="AAA+_ATPase"/>
</dbReference>
<gene>
    <name evidence="4" type="ORF">IAC29_02260</name>
</gene>
<dbReference type="InterPro" id="IPR027417">
    <property type="entry name" value="P-loop_NTPase"/>
</dbReference>
<keyword evidence="1" id="KW-0547">Nucleotide-binding</keyword>
<evidence type="ECO:0000313" key="4">
    <source>
        <dbReference type="EMBL" id="MBO8448078.1"/>
    </source>
</evidence>
<dbReference type="Gene3D" id="3.40.50.300">
    <property type="entry name" value="P-loop containing nucleotide triphosphate hydrolases"/>
    <property type="match status" value="2"/>
</dbReference>
<dbReference type="AlphaFoldDB" id="A0A9D9EIG1"/>
<dbReference type="SMART" id="SM00382">
    <property type="entry name" value="AAA"/>
    <property type="match status" value="2"/>
</dbReference>
<dbReference type="PANTHER" id="PTHR43158">
    <property type="entry name" value="SKFA PEPTIDE EXPORT ATP-BINDING PROTEIN SKFE"/>
    <property type="match status" value="1"/>
</dbReference>
<reference evidence="4" key="1">
    <citation type="submission" date="2020-10" db="EMBL/GenBank/DDBJ databases">
        <authorList>
            <person name="Gilroy R."/>
        </authorList>
    </citation>
    <scope>NUCLEOTIDE SEQUENCE</scope>
    <source>
        <strain evidence="4">20514</strain>
    </source>
</reference>
<accession>A0A9D9EIG1</accession>
<dbReference type="InterPro" id="IPR003439">
    <property type="entry name" value="ABC_transporter-like_ATP-bd"/>
</dbReference>
<feature type="domain" description="ABC transporter" evidence="3">
    <location>
        <begin position="264"/>
        <end position="477"/>
    </location>
</feature>
<sequence length="477" mass="52884">MEIILENAVARFPEFRFREPLSWNMAEGENWAVTGPNGAGKSLFMDTVRGAVALKEGRVRCLGRNGKEVRGGIRTLVFQDIYSMPGAMPSYYQQRWNSQDSADSPHVSDLLDGGPGALSMEDMELFGIREPLGKKVLSLSSGELRKLMIARALMSGPSVLVLDNPFIGLDEGSRRVLDNMLSSMSRKKGLQVILVLGRHEDIPAWIDKVQPVLDRRLLPPVTRGVFFSGGYVERLFGPASGTILHVGRLPGNGPAPAEDYRNVLEMRNVTVKYKEKTILSGLDWSVGKGECWALLGKNGSGKSTLLSLVCGDNPQAYANDIVLFGRRRGTGESIWDIKRRIGYLSPDVHTCYMEDIPCREVVESGFFDSVGLFRECTPEQRARALAWMEIFGAESLAGRSFVKVSYGEQRLVLLARAFVKSPELLVLDEPLHGLDSGRKALALEIIDKYCADPRVSLLYVTHYRDEIPSCVTRARTL</sequence>
<evidence type="ECO:0000256" key="1">
    <source>
        <dbReference type="ARBA" id="ARBA00022741"/>
    </source>
</evidence>
<dbReference type="GO" id="GO:0016887">
    <property type="term" value="F:ATP hydrolysis activity"/>
    <property type="evidence" value="ECO:0007669"/>
    <property type="project" value="InterPro"/>
</dbReference>
<dbReference type="Proteomes" id="UP000810252">
    <property type="component" value="Unassembled WGS sequence"/>
</dbReference>
<dbReference type="SUPFAM" id="SSF52540">
    <property type="entry name" value="P-loop containing nucleoside triphosphate hydrolases"/>
    <property type="match status" value="2"/>
</dbReference>
<keyword evidence="2 4" id="KW-0067">ATP-binding</keyword>
<protein>
    <submittedName>
        <fullName evidence="4">ATP-binding cassette domain-containing protein</fullName>
    </submittedName>
</protein>
<organism evidence="4 5">
    <name type="scientific">Candidatus Cryptobacteroides merdigallinarum</name>
    <dbReference type="NCBI Taxonomy" id="2840770"/>
    <lineage>
        <taxon>Bacteria</taxon>
        <taxon>Pseudomonadati</taxon>
        <taxon>Bacteroidota</taxon>
        <taxon>Bacteroidia</taxon>
        <taxon>Bacteroidales</taxon>
        <taxon>Candidatus Cryptobacteroides</taxon>
    </lineage>
</organism>
<dbReference type="InterPro" id="IPR017871">
    <property type="entry name" value="ABC_transporter-like_CS"/>
</dbReference>
<dbReference type="PROSITE" id="PS50893">
    <property type="entry name" value="ABC_TRANSPORTER_2"/>
    <property type="match status" value="2"/>
</dbReference>
<evidence type="ECO:0000259" key="3">
    <source>
        <dbReference type="PROSITE" id="PS50893"/>
    </source>
</evidence>
<evidence type="ECO:0000256" key="2">
    <source>
        <dbReference type="ARBA" id="ARBA00022840"/>
    </source>
</evidence>
<dbReference type="Pfam" id="PF00005">
    <property type="entry name" value="ABC_tran"/>
    <property type="match status" value="2"/>
</dbReference>
<feature type="domain" description="ABC transporter" evidence="3">
    <location>
        <begin position="3"/>
        <end position="239"/>
    </location>
</feature>
<name>A0A9D9EIG1_9BACT</name>
<dbReference type="PROSITE" id="PS00211">
    <property type="entry name" value="ABC_TRANSPORTER_1"/>
    <property type="match status" value="2"/>
</dbReference>
<evidence type="ECO:0000313" key="5">
    <source>
        <dbReference type="Proteomes" id="UP000810252"/>
    </source>
</evidence>
<dbReference type="GO" id="GO:0005524">
    <property type="term" value="F:ATP binding"/>
    <property type="evidence" value="ECO:0007669"/>
    <property type="project" value="UniProtKB-KW"/>
</dbReference>
<dbReference type="EMBL" id="JADIMQ010000033">
    <property type="protein sequence ID" value="MBO8448078.1"/>
    <property type="molecule type" value="Genomic_DNA"/>
</dbReference>
<proteinExistence type="predicted"/>
<reference evidence="4" key="2">
    <citation type="journal article" date="2021" name="PeerJ">
        <title>Extensive microbial diversity within the chicken gut microbiome revealed by metagenomics and culture.</title>
        <authorList>
            <person name="Gilroy R."/>
            <person name="Ravi A."/>
            <person name="Getino M."/>
            <person name="Pursley I."/>
            <person name="Horton D.L."/>
            <person name="Alikhan N.F."/>
            <person name="Baker D."/>
            <person name="Gharbi K."/>
            <person name="Hall N."/>
            <person name="Watson M."/>
            <person name="Adriaenssens E.M."/>
            <person name="Foster-Nyarko E."/>
            <person name="Jarju S."/>
            <person name="Secka A."/>
            <person name="Antonio M."/>
            <person name="Oren A."/>
            <person name="Chaudhuri R.R."/>
            <person name="La Ragione R."/>
            <person name="Hildebrand F."/>
            <person name="Pallen M.J."/>
        </authorList>
    </citation>
    <scope>NUCLEOTIDE SEQUENCE</scope>
    <source>
        <strain evidence="4">20514</strain>
    </source>
</reference>
<comment type="caution">
    <text evidence="4">The sequence shown here is derived from an EMBL/GenBank/DDBJ whole genome shotgun (WGS) entry which is preliminary data.</text>
</comment>